<evidence type="ECO:0000313" key="1">
    <source>
        <dbReference type="EMBL" id="KAK0617049.1"/>
    </source>
</evidence>
<evidence type="ECO:0000313" key="2">
    <source>
        <dbReference type="Proteomes" id="UP001175000"/>
    </source>
</evidence>
<keyword evidence="2" id="KW-1185">Reference proteome</keyword>
<gene>
    <name evidence="1" type="ORF">B0T14DRAFT_408638</name>
</gene>
<feature type="non-terminal residue" evidence="1">
    <location>
        <position position="292"/>
    </location>
</feature>
<organism evidence="1 2">
    <name type="scientific">Immersiella caudata</name>
    <dbReference type="NCBI Taxonomy" id="314043"/>
    <lineage>
        <taxon>Eukaryota</taxon>
        <taxon>Fungi</taxon>
        <taxon>Dikarya</taxon>
        <taxon>Ascomycota</taxon>
        <taxon>Pezizomycotina</taxon>
        <taxon>Sordariomycetes</taxon>
        <taxon>Sordariomycetidae</taxon>
        <taxon>Sordariales</taxon>
        <taxon>Lasiosphaeriaceae</taxon>
        <taxon>Immersiella</taxon>
    </lineage>
</organism>
<sequence>SQLTTTGYTHIPSFLSPSQILTLRAAASTLTELARQGHWPHVRTVGKQFPPWPSPTPSSPLPIWGIQHLLHPSLPLSPEHKSSFTKIYFETSLLTLCTALVLPGVSTNPSDLVMELFNMLITPGTSPAPGDGGQDFELRWHRDAIPWSATTEEEEEMLGKPAYHTQYNIALYDDDSLVVVPGSHSQPRTEAERNTGAYSEDMPGASRVVLKAGDVVFYDNNILHRGVYKGGKERATLHGSVGHVGGSTARARNVLQHGIGGYVGECDFGCLDEGEREVAEGMRRRLFEMGKD</sequence>
<proteinExistence type="predicted"/>
<dbReference type="Gene3D" id="2.60.120.620">
    <property type="entry name" value="q2cbj1_9rhob like domain"/>
    <property type="match status" value="1"/>
</dbReference>
<feature type="non-terminal residue" evidence="1">
    <location>
        <position position="1"/>
    </location>
</feature>
<dbReference type="EMBL" id="JAULSU010000005">
    <property type="protein sequence ID" value="KAK0617049.1"/>
    <property type="molecule type" value="Genomic_DNA"/>
</dbReference>
<protein>
    <submittedName>
        <fullName evidence="1">Phytanoyl-CoA dioxygenase</fullName>
    </submittedName>
</protein>
<dbReference type="SUPFAM" id="SSF51197">
    <property type="entry name" value="Clavaminate synthase-like"/>
    <property type="match status" value="1"/>
</dbReference>
<accession>A0AA39WKF1</accession>
<reference evidence="1" key="1">
    <citation type="submission" date="2023-06" db="EMBL/GenBank/DDBJ databases">
        <title>Genome-scale phylogeny and comparative genomics of the fungal order Sordariales.</title>
        <authorList>
            <consortium name="Lawrence Berkeley National Laboratory"/>
            <person name="Hensen N."/>
            <person name="Bonometti L."/>
            <person name="Westerberg I."/>
            <person name="Brannstrom I.O."/>
            <person name="Guillou S."/>
            <person name="Cros-Aarteil S."/>
            <person name="Calhoun S."/>
            <person name="Haridas S."/>
            <person name="Kuo A."/>
            <person name="Mondo S."/>
            <person name="Pangilinan J."/>
            <person name="Riley R."/>
            <person name="Labutti K."/>
            <person name="Andreopoulos B."/>
            <person name="Lipzen A."/>
            <person name="Chen C."/>
            <person name="Yanf M."/>
            <person name="Daum C."/>
            <person name="Ng V."/>
            <person name="Clum A."/>
            <person name="Steindorff A."/>
            <person name="Ohm R."/>
            <person name="Martin F."/>
            <person name="Silar P."/>
            <person name="Natvig D."/>
            <person name="Lalanne C."/>
            <person name="Gautier V."/>
            <person name="Ament-Velasquez S.L."/>
            <person name="Kruys A."/>
            <person name="Hutchinson M.I."/>
            <person name="Powell A.J."/>
            <person name="Barry K."/>
            <person name="Miller A.N."/>
            <person name="Grigoriev I.V."/>
            <person name="Debuchy R."/>
            <person name="Gladieux P."/>
            <person name="Thoren M.H."/>
            <person name="Johannesson H."/>
        </authorList>
    </citation>
    <scope>NUCLEOTIDE SEQUENCE</scope>
    <source>
        <strain evidence="1">CBS 606.72</strain>
    </source>
</reference>
<dbReference type="InterPro" id="IPR008775">
    <property type="entry name" value="Phytyl_CoA_dOase-like"/>
</dbReference>
<dbReference type="GO" id="GO:0051213">
    <property type="term" value="F:dioxygenase activity"/>
    <property type="evidence" value="ECO:0007669"/>
    <property type="project" value="UniProtKB-KW"/>
</dbReference>
<dbReference type="PANTHER" id="PTHR40470:SF1">
    <property type="entry name" value="PHYTANOYL-COA DIOXYGENASE FAMILY PROTEIN (AFU_ORTHOLOGUE AFUA_2G15850)"/>
    <property type="match status" value="1"/>
</dbReference>
<dbReference type="PANTHER" id="PTHR40470">
    <property type="entry name" value="PHYTANOYL-COA DIOXYGENASE FAMILY PROTEIN (AFU_ORTHOLOGUE AFUA_2G15850)"/>
    <property type="match status" value="1"/>
</dbReference>
<dbReference type="Proteomes" id="UP001175000">
    <property type="component" value="Unassembled WGS sequence"/>
</dbReference>
<keyword evidence="1" id="KW-0560">Oxidoreductase</keyword>
<keyword evidence="1" id="KW-0223">Dioxygenase</keyword>
<name>A0AA39WKF1_9PEZI</name>
<dbReference type="AlphaFoldDB" id="A0AA39WKF1"/>
<dbReference type="Pfam" id="PF05721">
    <property type="entry name" value="PhyH"/>
    <property type="match status" value="1"/>
</dbReference>
<comment type="caution">
    <text evidence="1">The sequence shown here is derived from an EMBL/GenBank/DDBJ whole genome shotgun (WGS) entry which is preliminary data.</text>
</comment>